<dbReference type="InterPro" id="IPR006076">
    <property type="entry name" value="FAD-dep_OxRdtase"/>
</dbReference>
<dbReference type="Proteomes" id="UP001176891">
    <property type="component" value="Unassembled WGS sequence"/>
</dbReference>
<dbReference type="Gene3D" id="1.10.8.870">
    <property type="entry name" value="Alpha-glycerophosphate oxidase, cap domain"/>
    <property type="match status" value="1"/>
</dbReference>
<reference evidence="9" key="1">
    <citation type="submission" date="2023-07" db="EMBL/GenBank/DDBJ databases">
        <title>Two novel species in the genus Flavivirga.</title>
        <authorList>
            <person name="Kwon K."/>
        </authorList>
    </citation>
    <scope>NUCLEOTIDE SEQUENCE</scope>
    <source>
        <strain evidence="9">KACC 14157</strain>
    </source>
</reference>
<dbReference type="SUPFAM" id="SSF54373">
    <property type="entry name" value="FAD-linked reductases, C-terminal domain"/>
    <property type="match status" value="1"/>
</dbReference>
<dbReference type="Pfam" id="PF16901">
    <property type="entry name" value="DAO_C"/>
    <property type="match status" value="1"/>
</dbReference>
<gene>
    <name evidence="9" type="ORF">Q4Q39_09280</name>
</gene>
<dbReference type="PRINTS" id="PR01001">
    <property type="entry name" value="FADG3PDH"/>
</dbReference>
<dbReference type="PROSITE" id="PS00978">
    <property type="entry name" value="FAD_G3PDH_2"/>
    <property type="match status" value="1"/>
</dbReference>
<comment type="cofactor">
    <cofactor evidence="1">
        <name>FAD</name>
        <dbReference type="ChEBI" id="CHEBI:57692"/>
    </cofactor>
</comment>
<feature type="domain" description="Alpha-glycerophosphate oxidase C-terminal" evidence="8">
    <location>
        <begin position="410"/>
        <end position="501"/>
    </location>
</feature>
<dbReference type="Pfam" id="PF01266">
    <property type="entry name" value="DAO"/>
    <property type="match status" value="1"/>
</dbReference>
<organism evidence="9 10">
    <name type="scientific">Flavivirga amylovorans</name>
    <dbReference type="NCBI Taxonomy" id="870486"/>
    <lineage>
        <taxon>Bacteria</taxon>
        <taxon>Pseudomonadati</taxon>
        <taxon>Bacteroidota</taxon>
        <taxon>Flavobacteriia</taxon>
        <taxon>Flavobacteriales</taxon>
        <taxon>Flavobacteriaceae</taxon>
        <taxon>Flavivirga</taxon>
    </lineage>
</organism>
<dbReference type="GO" id="GO:0016491">
    <property type="term" value="F:oxidoreductase activity"/>
    <property type="evidence" value="ECO:0007669"/>
    <property type="project" value="UniProtKB-KW"/>
</dbReference>
<dbReference type="EC" id="1.-.-.-" evidence="9"/>
<evidence type="ECO:0000313" key="10">
    <source>
        <dbReference type="Proteomes" id="UP001176891"/>
    </source>
</evidence>
<evidence type="ECO:0000256" key="4">
    <source>
        <dbReference type="ARBA" id="ARBA00022798"/>
    </source>
</evidence>
<dbReference type="Gene3D" id="3.50.50.60">
    <property type="entry name" value="FAD/NAD(P)-binding domain"/>
    <property type="match status" value="1"/>
</dbReference>
<evidence type="ECO:0000259" key="8">
    <source>
        <dbReference type="Pfam" id="PF16901"/>
    </source>
</evidence>
<dbReference type="InterPro" id="IPR038299">
    <property type="entry name" value="DAO_C_sf"/>
</dbReference>
<dbReference type="InterPro" id="IPR000447">
    <property type="entry name" value="G3P_DH_FAD-dep"/>
</dbReference>
<dbReference type="Gene3D" id="3.30.9.10">
    <property type="entry name" value="D-Amino Acid Oxidase, subunit A, domain 2"/>
    <property type="match status" value="1"/>
</dbReference>
<evidence type="ECO:0000256" key="1">
    <source>
        <dbReference type="ARBA" id="ARBA00001974"/>
    </source>
</evidence>
<evidence type="ECO:0000313" key="9">
    <source>
        <dbReference type="EMBL" id="MDO5987588.1"/>
    </source>
</evidence>
<evidence type="ECO:0000256" key="2">
    <source>
        <dbReference type="ARBA" id="ARBA00007330"/>
    </source>
</evidence>
<dbReference type="PANTHER" id="PTHR11985">
    <property type="entry name" value="GLYCEROL-3-PHOSPHATE DEHYDROGENASE"/>
    <property type="match status" value="1"/>
</dbReference>
<evidence type="ECO:0000259" key="7">
    <source>
        <dbReference type="Pfam" id="PF01266"/>
    </source>
</evidence>
<dbReference type="InterPro" id="IPR036188">
    <property type="entry name" value="FAD/NAD-bd_sf"/>
</dbReference>
<dbReference type="RefSeq" id="WP_303282151.1">
    <property type="nucleotide sequence ID" value="NZ_BAABCZ010000010.1"/>
</dbReference>
<evidence type="ECO:0000256" key="6">
    <source>
        <dbReference type="ARBA" id="ARBA00023002"/>
    </source>
</evidence>
<evidence type="ECO:0000256" key="5">
    <source>
        <dbReference type="ARBA" id="ARBA00022827"/>
    </source>
</evidence>
<keyword evidence="4" id="KW-0319">Glycerol metabolism</keyword>
<feature type="domain" description="FAD dependent oxidoreductase" evidence="7">
    <location>
        <begin position="18"/>
        <end position="375"/>
    </location>
</feature>
<dbReference type="EMBL" id="JAUOEM010000003">
    <property type="protein sequence ID" value="MDO5987588.1"/>
    <property type="molecule type" value="Genomic_DNA"/>
</dbReference>
<comment type="similarity">
    <text evidence="2">Belongs to the FAD-dependent glycerol-3-phosphate dehydrogenase family.</text>
</comment>
<proteinExistence type="inferred from homology"/>
<evidence type="ECO:0000256" key="3">
    <source>
        <dbReference type="ARBA" id="ARBA00022630"/>
    </source>
</evidence>
<keyword evidence="6 9" id="KW-0560">Oxidoreductase</keyword>
<dbReference type="InterPro" id="IPR031656">
    <property type="entry name" value="DAO_C"/>
</dbReference>
<sequence length="520" mass="58154">MFNRNTLIKQLKEQLQWDVIIVGGGATGLGIALDSTSRGYKTLLLEQVDFAKGTSSRSTKLVHGGVRYLAQGNVDLVKEALYERGLMLKNASHLVSNQSFIIPNYKWWDNLFYTIGLKIYDFLAGKLSFGKSIRISKEETKTRLETIKDVDLKGGVVYHDGQFDDSRLAINIAQSSIEYGATAINHFKVEQLLKDDDGSVNGLVARDVETNLTYRLKAKVVINATGVFTDEVLKMDDSTAKNRIRPSQGVHLVIDQSFLPGKDAIMIPKTDDGRVLFLVPWHNRVVVGTTDTLLDSHSLEPKALDKEVGFILSTANRYLTKKVTKEDVLSIFAGLRPLAAPKHKSEKTKEISRSHKIIVSDSGLITITGGKWTTYRRMAQDTLNKVIELGKLPNATCKTKKLLIHGANGVVDKSDHLYIYGTDKKAIKELIKESPELGEKLHSRLEFLKAEVVWAIRNEMARTIEDILARRVRVLFLDAKAAVEIAPVVANLLAKELNKNKDWEQEQVSDFTKIASHYII</sequence>
<keyword evidence="3" id="KW-0285">Flavoprotein</keyword>
<protein>
    <submittedName>
        <fullName evidence="9">Glycerol-3-phosphate dehydrogenase/oxidase</fullName>
        <ecNumber evidence="9">1.-.-.-</ecNumber>
    </submittedName>
</protein>
<dbReference type="PANTHER" id="PTHR11985:SF35">
    <property type="entry name" value="ANAEROBIC GLYCEROL-3-PHOSPHATE DEHYDROGENASE SUBUNIT A"/>
    <property type="match status" value="1"/>
</dbReference>
<name>A0ABT8X0W0_9FLAO</name>
<dbReference type="SUPFAM" id="SSF51905">
    <property type="entry name" value="FAD/NAD(P)-binding domain"/>
    <property type="match status" value="1"/>
</dbReference>
<accession>A0ABT8X0W0</accession>
<comment type="caution">
    <text evidence="9">The sequence shown here is derived from an EMBL/GenBank/DDBJ whole genome shotgun (WGS) entry which is preliminary data.</text>
</comment>
<keyword evidence="5" id="KW-0274">FAD</keyword>
<keyword evidence="10" id="KW-1185">Reference proteome</keyword>